<dbReference type="EMBL" id="SPHZ02000009">
    <property type="protein sequence ID" value="KAF0899272.1"/>
    <property type="molecule type" value="Genomic_DNA"/>
</dbReference>
<feature type="region of interest" description="Disordered" evidence="1">
    <location>
        <begin position="1"/>
        <end position="79"/>
    </location>
</feature>
<dbReference type="Proteomes" id="UP000479710">
    <property type="component" value="Unassembled WGS sequence"/>
</dbReference>
<keyword evidence="3" id="KW-1185">Reference proteome</keyword>
<protein>
    <submittedName>
        <fullName evidence="2">Uncharacterized protein</fullName>
    </submittedName>
</protein>
<gene>
    <name evidence="2" type="ORF">E2562_015925</name>
</gene>
<dbReference type="AlphaFoldDB" id="A0A6G1CGG6"/>
<organism evidence="2 3">
    <name type="scientific">Oryza meyeriana var. granulata</name>
    <dbReference type="NCBI Taxonomy" id="110450"/>
    <lineage>
        <taxon>Eukaryota</taxon>
        <taxon>Viridiplantae</taxon>
        <taxon>Streptophyta</taxon>
        <taxon>Embryophyta</taxon>
        <taxon>Tracheophyta</taxon>
        <taxon>Spermatophyta</taxon>
        <taxon>Magnoliopsida</taxon>
        <taxon>Liliopsida</taxon>
        <taxon>Poales</taxon>
        <taxon>Poaceae</taxon>
        <taxon>BOP clade</taxon>
        <taxon>Oryzoideae</taxon>
        <taxon>Oryzeae</taxon>
        <taxon>Oryzinae</taxon>
        <taxon>Oryza</taxon>
        <taxon>Oryza meyeriana</taxon>
    </lineage>
</organism>
<name>A0A6G1CGG6_9ORYZ</name>
<evidence type="ECO:0000313" key="3">
    <source>
        <dbReference type="Proteomes" id="UP000479710"/>
    </source>
</evidence>
<accession>A0A6G1CGG6</accession>
<evidence type="ECO:0000256" key="1">
    <source>
        <dbReference type="SAM" id="MobiDB-lite"/>
    </source>
</evidence>
<reference evidence="2 3" key="1">
    <citation type="submission" date="2019-11" db="EMBL/GenBank/DDBJ databases">
        <title>Whole genome sequence of Oryza granulata.</title>
        <authorList>
            <person name="Li W."/>
        </authorList>
    </citation>
    <scope>NUCLEOTIDE SEQUENCE [LARGE SCALE GENOMIC DNA]</scope>
    <source>
        <strain evidence="3">cv. Menghai</strain>
        <tissue evidence="2">Leaf</tissue>
    </source>
</reference>
<comment type="caution">
    <text evidence="2">The sequence shown here is derived from an EMBL/GenBank/DDBJ whole genome shotgun (WGS) entry which is preliminary data.</text>
</comment>
<sequence length="135" mass="14445">MVAAAGPLLPLGSGDKGSSPTCVRRQQPRPQQVTGATSQRWRGSSPAYRRRRRGPTDDDGSGALALLFGDGSSDRDPPWPADGGIVLLPDLWAVPAAVVLRKQRGLVRGDSRSSSWRVLAAMVQERRPPRHAAMG</sequence>
<evidence type="ECO:0000313" key="2">
    <source>
        <dbReference type="EMBL" id="KAF0899272.1"/>
    </source>
</evidence>
<proteinExistence type="predicted"/>